<dbReference type="Proteomes" id="UP000694396">
    <property type="component" value="Unplaced"/>
</dbReference>
<evidence type="ECO:0000313" key="4">
    <source>
        <dbReference type="Ensembl" id="ENSCRFP00000006062.1"/>
    </source>
</evidence>
<dbReference type="GO" id="GO:0005730">
    <property type="term" value="C:nucleolus"/>
    <property type="evidence" value="ECO:0007669"/>
    <property type="project" value="TreeGrafter"/>
</dbReference>
<dbReference type="InterPro" id="IPR050656">
    <property type="entry name" value="PINX1"/>
</dbReference>
<feature type="compositionally biased region" description="Basic residues" evidence="2">
    <location>
        <begin position="312"/>
        <end position="321"/>
    </location>
</feature>
<dbReference type="GO" id="GO:0003676">
    <property type="term" value="F:nucleic acid binding"/>
    <property type="evidence" value="ECO:0007669"/>
    <property type="project" value="InterPro"/>
</dbReference>
<dbReference type="Pfam" id="PF01585">
    <property type="entry name" value="G-patch"/>
    <property type="match status" value="1"/>
</dbReference>
<evidence type="ECO:0000256" key="2">
    <source>
        <dbReference type="SAM" id="MobiDB-lite"/>
    </source>
</evidence>
<dbReference type="InterPro" id="IPR000467">
    <property type="entry name" value="G_patch_dom"/>
</dbReference>
<feature type="region of interest" description="Disordered" evidence="2">
    <location>
        <begin position="196"/>
        <end position="361"/>
    </location>
</feature>
<feature type="compositionally biased region" description="Basic and acidic residues" evidence="2">
    <location>
        <begin position="253"/>
        <end position="266"/>
    </location>
</feature>
<evidence type="ECO:0000313" key="5">
    <source>
        <dbReference type="Proteomes" id="UP000694396"/>
    </source>
</evidence>
<dbReference type="AlphaFoldDB" id="A0A8C3P2R5"/>
<dbReference type="SMART" id="SM00443">
    <property type="entry name" value="G_patch"/>
    <property type="match status" value="1"/>
</dbReference>
<dbReference type="PANTHER" id="PTHR23149:SF9">
    <property type="entry name" value="G PATCH DOMAIN-CONTAINING PROTEIN 4"/>
    <property type="match status" value="1"/>
</dbReference>
<feature type="region of interest" description="Disordered" evidence="2">
    <location>
        <begin position="128"/>
        <end position="148"/>
    </location>
</feature>
<feature type="compositionally biased region" description="Basic residues" evidence="2">
    <location>
        <begin position="350"/>
        <end position="361"/>
    </location>
</feature>
<accession>A0A8C3P2R5</accession>
<reference evidence="4" key="1">
    <citation type="submission" date="2025-08" db="UniProtKB">
        <authorList>
            <consortium name="Ensembl"/>
        </authorList>
    </citation>
    <scope>IDENTIFICATION</scope>
</reference>
<reference evidence="4" key="2">
    <citation type="submission" date="2025-09" db="UniProtKB">
        <authorList>
            <consortium name="Ensembl"/>
        </authorList>
    </citation>
    <scope>IDENTIFICATION</scope>
</reference>
<proteinExistence type="predicted"/>
<feature type="domain" description="G-patch" evidence="3">
    <location>
        <begin position="18"/>
        <end position="56"/>
    </location>
</feature>
<evidence type="ECO:0000256" key="1">
    <source>
        <dbReference type="ARBA" id="ARBA00040365"/>
    </source>
</evidence>
<name>A0A8C3P2R5_9PASS</name>
<keyword evidence="5" id="KW-1185">Reference proteome</keyword>
<feature type="compositionally biased region" description="Basic and acidic residues" evidence="2">
    <location>
        <begin position="273"/>
        <end position="289"/>
    </location>
</feature>
<dbReference type="PANTHER" id="PTHR23149">
    <property type="entry name" value="G PATCH DOMAIN CONTAINING PROTEIN"/>
    <property type="match status" value="1"/>
</dbReference>
<organism evidence="4 5">
    <name type="scientific">Cyanoderma ruficeps</name>
    <name type="common">rufous-capped babbler</name>
    <dbReference type="NCBI Taxonomy" id="181631"/>
    <lineage>
        <taxon>Eukaryota</taxon>
        <taxon>Metazoa</taxon>
        <taxon>Chordata</taxon>
        <taxon>Craniata</taxon>
        <taxon>Vertebrata</taxon>
        <taxon>Euteleostomi</taxon>
        <taxon>Archelosauria</taxon>
        <taxon>Archosauria</taxon>
        <taxon>Dinosauria</taxon>
        <taxon>Saurischia</taxon>
        <taxon>Theropoda</taxon>
        <taxon>Coelurosauria</taxon>
        <taxon>Aves</taxon>
        <taxon>Neognathae</taxon>
        <taxon>Neoaves</taxon>
        <taxon>Telluraves</taxon>
        <taxon>Australaves</taxon>
        <taxon>Passeriformes</taxon>
        <taxon>Sylvioidea</taxon>
        <taxon>Timaliidae</taxon>
        <taxon>Cyanoderma</taxon>
    </lineage>
</organism>
<evidence type="ECO:0000259" key="3">
    <source>
        <dbReference type="PROSITE" id="PS50174"/>
    </source>
</evidence>
<sequence length="361" mass="40788">MSAPDPPGRGMLFAETQLRRHGWRRGQGLGRREDGIAEAIRVKVKCDTAGVGHDAAEPFTFHWWDHVFNKAAANIAVEAGQDGISVKALSEQGGGISNKKPRKAGNSGSLLYGRFVKSAVLTACGEESVTLPTSSESSEEEEKLDLSSVRRLTDEELVQACGGRTAHKGARHGLTMSAKLARLEEQERAFLATYRQREQQQEPPEGSQGKKKERKQSRDGANPEVPQSQEPNRQQEVLEEEKVVKRKKKNQRRSKEEKLTGEEEVMRKKKKKMVMEPCREELSGEEGKVMKRRKKPELNTEEEVIEEEGKAAKKRKKKKKKEKEEDKETAQTDVPLQDTDEPNLGDRSTTKRKKKRKREPE</sequence>
<dbReference type="PROSITE" id="PS50174">
    <property type="entry name" value="G_PATCH"/>
    <property type="match status" value="1"/>
</dbReference>
<protein>
    <recommendedName>
        <fullName evidence="1">G patch domain-containing protein 4</fullName>
    </recommendedName>
</protein>
<dbReference type="Ensembl" id="ENSCRFT00000006289.1">
    <property type="protein sequence ID" value="ENSCRFP00000006062.1"/>
    <property type="gene ID" value="ENSCRFG00000004836.1"/>
</dbReference>